<gene>
    <name evidence="1" type="ORF">PILCRDRAFT_828847</name>
</gene>
<dbReference type="HOGENOM" id="CLU_1548209_0_0_1"/>
<dbReference type="EMBL" id="KN833075">
    <property type="protein sequence ID" value="KIM73712.1"/>
    <property type="molecule type" value="Genomic_DNA"/>
</dbReference>
<dbReference type="AlphaFoldDB" id="A0A0C3B8S0"/>
<dbReference type="Proteomes" id="UP000054166">
    <property type="component" value="Unassembled WGS sequence"/>
</dbReference>
<name>A0A0C3B8S0_PILCF</name>
<dbReference type="OrthoDB" id="2836121at2759"/>
<dbReference type="InParanoid" id="A0A0C3B8S0"/>
<reference evidence="2" key="2">
    <citation type="submission" date="2015-01" db="EMBL/GenBank/DDBJ databases">
        <title>Evolutionary Origins and Diversification of the Mycorrhizal Mutualists.</title>
        <authorList>
            <consortium name="DOE Joint Genome Institute"/>
            <consortium name="Mycorrhizal Genomics Consortium"/>
            <person name="Kohler A."/>
            <person name="Kuo A."/>
            <person name="Nagy L.G."/>
            <person name="Floudas D."/>
            <person name="Copeland A."/>
            <person name="Barry K.W."/>
            <person name="Cichocki N."/>
            <person name="Veneault-Fourrey C."/>
            <person name="LaButti K."/>
            <person name="Lindquist E.A."/>
            <person name="Lipzen A."/>
            <person name="Lundell T."/>
            <person name="Morin E."/>
            <person name="Murat C."/>
            <person name="Riley R."/>
            <person name="Ohm R."/>
            <person name="Sun H."/>
            <person name="Tunlid A."/>
            <person name="Henrissat B."/>
            <person name="Grigoriev I.V."/>
            <person name="Hibbett D.S."/>
            <person name="Martin F."/>
        </authorList>
    </citation>
    <scope>NUCLEOTIDE SEQUENCE [LARGE SCALE GENOMIC DNA]</scope>
    <source>
        <strain evidence="2">F 1598</strain>
    </source>
</reference>
<reference evidence="1 2" key="1">
    <citation type="submission" date="2014-04" db="EMBL/GenBank/DDBJ databases">
        <authorList>
            <consortium name="DOE Joint Genome Institute"/>
            <person name="Kuo A."/>
            <person name="Tarkka M."/>
            <person name="Buscot F."/>
            <person name="Kohler A."/>
            <person name="Nagy L.G."/>
            <person name="Floudas D."/>
            <person name="Copeland A."/>
            <person name="Barry K.W."/>
            <person name="Cichocki N."/>
            <person name="Veneault-Fourrey C."/>
            <person name="LaButti K."/>
            <person name="Lindquist E.A."/>
            <person name="Lipzen A."/>
            <person name="Lundell T."/>
            <person name="Morin E."/>
            <person name="Murat C."/>
            <person name="Sun H."/>
            <person name="Tunlid A."/>
            <person name="Henrissat B."/>
            <person name="Grigoriev I.V."/>
            <person name="Hibbett D.S."/>
            <person name="Martin F."/>
            <person name="Nordberg H.P."/>
            <person name="Cantor M.N."/>
            <person name="Hua S.X."/>
        </authorList>
    </citation>
    <scope>NUCLEOTIDE SEQUENCE [LARGE SCALE GENOMIC DNA]</scope>
    <source>
        <strain evidence="1 2">F 1598</strain>
    </source>
</reference>
<keyword evidence="2" id="KW-1185">Reference proteome</keyword>
<protein>
    <submittedName>
        <fullName evidence="1">Uncharacterized protein</fullName>
    </submittedName>
</protein>
<sequence length="173" mass="20214">MSNPTVAFMRDYLLLDNASINHVICFVEHECIAAPDNGTIFEDPDTHTLYITARIPHGAKSHLLLRQSPRAVLERFVGSSSDRMAPDWTRWPRPAVEFQQPKANFANLFVHMAMWEENMVQPGLPFRMSQWAWSVLRDGHRHGHRHRHFYIRPDVVVYRNSAIYQLMLSVIYM</sequence>
<organism evidence="1 2">
    <name type="scientific">Piloderma croceum (strain F 1598)</name>
    <dbReference type="NCBI Taxonomy" id="765440"/>
    <lineage>
        <taxon>Eukaryota</taxon>
        <taxon>Fungi</taxon>
        <taxon>Dikarya</taxon>
        <taxon>Basidiomycota</taxon>
        <taxon>Agaricomycotina</taxon>
        <taxon>Agaricomycetes</taxon>
        <taxon>Agaricomycetidae</taxon>
        <taxon>Atheliales</taxon>
        <taxon>Atheliaceae</taxon>
        <taxon>Piloderma</taxon>
    </lineage>
</organism>
<proteinExistence type="predicted"/>
<evidence type="ECO:0000313" key="1">
    <source>
        <dbReference type="EMBL" id="KIM73712.1"/>
    </source>
</evidence>
<accession>A0A0C3B8S0</accession>
<evidence type="ECO:0000313" key="2">
    <source>
        <dbReference type="Proteomes" id="UP000054166"/>
    </source>
</evidence>